<sequence length="81" mass="8789">MGRRILASFIATFAALNAGAASLPAMPPLKLADLTLESSSVPATALPAGTQARTRDSRQPADSARWLNERQPLVREQRWVF</sequence>
<proteinExistence type="predicted"/>
<feature type="chain" id="PRO_5006854253" evidence="2">
    <location>
        <begin position="21"/>
        <end position="81"/>
    </location>
</feature>
<dbReference type="AlphaFoldDB" id="A0A0U4XRS9"/>
<feature type="region of interest" description="Disordered" evidence="1">
    <location>
        <begin position="43"/>
        <end position="67"/>
    </location>
</feature>
<feature type="signal peptide" evidence="2">
    <location>
        <begin position="1"/>
        <end position="20"/>
    </location>
</feature>
<dbReference type="EMBL" id="CP013987">
    <property type="protein sequence ID" value="ALZ83945.1"/>
    <property type="molecule type" value="Genomic_DNA"/>
</dbReference>
<keyword evidence="2" id="KW-0732">Signal</keyword>
<name>A0A0U4XRS9_9PSED</name>
<gene>
    <name evidence="3" type="ORF">APT59_06865</name>
</gene>
<protein>
    <submittedName>
        <fullName evidence="3">Uncharacterized protein</fullName>
    </submittedName>
</protein>
<accession>A0A0U4XRS9</accession>
<evidence type="ECO:0000313" key="4">
    <source>
        <dbReference type="Proteomes" id="UP000064137"/>
    </source>
</evidence>
<organism evidence="3 4">
    <name type="scientific">Pseudomonas oryzihabitans</name>
    <dbReference type="NCBI Taxonomy" id="47885"/>
    <lineage>
        <taxon>Bacteria</taxon>
        <taxon>Pseudomonadati</taxon>
        <taxon>Pseudomonadota</taxon>
        <taxon>Gammaproteobacteria</taxon>
        <taxon>Pseudomonadales</taxon>
        <taxon>Pseudomonadaceae</taxon>
        <taxon>Pseudomonas</taxon>
    </lineage>
</organism>
<dbReference type="Proteomes" id="UP000064137">
    <property type="component" value="Chromosome"/>
</dbReference>
<dbReference type="KEGG" id="por:APT59_06865"/>
<evidence type="ECO:0000256" key="2">
    <source>
        <dbReference type="SAM" id="SignalP"/>
    </source>
</evidence>
<evidence type="ECO:0000313" key="3">
    <source>
        <dbReference type="EMBL" id="ALZ83945.1"/>
    </source>
</evidence>
<evidence type="ECO:0000256" key="1">
    <source>
        <dbReference type="SAM" id="MobiDB-lite"/>
    </source>
</evidence>
<dbReference type="OrthoDB" id="7026322at2"/>
<dbReference type="RefSeq" id="WP_059314176.1">
    <property type="nucleotide sequence ID" value="NZ_CP013987.1"/>
</dbReference>
<reference evidence="3 4" key="1">
    <citation type="submission" date="2016-01" db="EMBL/GenBank/DDBJ databases">
        <title>Annotation of Pseudomonas oryzihabitans USDA-ARS-USMARC-56511.</title>
        <authorList>
            <person name="Harhay G.P."/>
            <person name="Harhay D.M."/>
            <person name="Smith T.P.L."/>
            <person name="Bono J.L."/>
            <person name="Heaton M.P."/>
            <person name="Clawson M.L."/>
            <person name="Chitko-Mckown C.G."/>
            <person name="Capik S.F."/>
            <person name="DeDonder K.D."/>
            <person name="Apley M.D."/>
            <person name="Lubbers B.V."/>
            <person name="White B.J."/>
            <person name="Larson R.L."/>
        </authorList>
    </citation>
    <scope>NUCLEOTIDE SEQUENCE [LARGE SCALE GENOMIC DNA]</scope>
    <source>
        <strain evidence="3 4">USDA-ARS-USMARC-56511</strain>
    </source>
</reference>